<feature type="transmembrane region" description="Helical" evidence="2">
    <location>
        <begin position="6"/>
        <end position="31"/>
    </location>
</feature>
<dbReference type="Proteomes" id="UP001497512">
    <property type="component" value="Chromosome 6"/>
</dbReference>
<reference evidence="3" key="1">
    <citation type="submission" date="2024-02" db="EMBL/GenBank/DDBJ databases">
        <authorList>
            <consortium name="ELIXIR-Norway"/>
            <consortium name="Elixir Norway"/>
        </authorList>
    </citation>
    <scope>NUCLEOTIDE SEQUENCE</scope>
</reference>
<gene>
    <name evidence="3" type="ORF">CSSPTR1EN2_LOCUS19422</name>
</gene>
<keyword evidence="2" id="KW-0812">Transmembrane</keyword>
<keyword evidence="4" id="KW-1185">Reference proteome</keyword>
<proteinExistence type="predicted"/>
<protein>
    <submittedName>
        <fullName evidence="3">Uncharacterized protein</fullName>
    </submittedName>
</protein>
<evidence type="ECO:0000313" key="3">
    <source>
        <dbReference type="EMBL" id="CAK9228816.1"/>
    </source>
</evidence>
<dbReference type="EMBL" id="OZ019898">
    <property type="protein sequence ID" value="CAK9228816.1"/>
    <property type="molecule type" value="Genomic_DNA"/>
</dbReference>
<organism evidence="3 4">
    <name type="scientific">Sphagnum troendelagicum</name>
    <dbReference type="NCBI Taxonomy" id="128251"/>
    <lineage>
        <taxon>Eukaryota</taxon>
        <taxon>Viridiplantae</taxon>
        <taxon>Streptophyta</taxon>
        <taxon>Embryophyta</taxon>
        <taxon>Bryophyta</taxon>
        <taxon>Sphagnophytina</taxon>
        <taxon>Sphagnopsida</taxon>
        <taxon>Sphagnales</taxon>
        <taxon>Sphagnaceae</taxon>
        <taxon>Sphagnum</taxon>
    </lineage>
</organism>
<keyword evidence="2" id="KW-0472">Membrane</keyword>
<accession>A0ABP0UUF7</accession>
<evidence type="ECO:0000256" key="1">
    <source>
        <dbReference type="SAM" id="MobiDB-lite"/>
    </source>
</evidence>
<keyword evidence="2" id="KW-1133">Transmembrane helix</keyword>
<feature type="region of interest" description="Disordered" evidence="1">
    <location>
        <begin position="34"/>
        <end position="71"/>
    </location>
</feature>
<evidence type="ECO:0000313" key="4">
    <source>
        <dbReference type="Proteomes" id="UP001497512"/>
    </source>
</evidence>
<name>A0ABP0UUF7_9BRYO</name>
<sequence>MHAAEHQGWCVMPAVAASVVVFSEMLARHWLISGHDERRRQPHPNSQQLPGIISSPPPPSSSSPMHHTEEALREIHGTASLFDWRQMQQMKNCWLEQFGCSGFTGVCGRNQGKFGL</sequence>
<evidence type="ECO:0000256" key="2">
    <source>
        <dbReference type="SAM" id="Phobius"/>
    </source>
</evidence>